<protein>
    <submittedName>
        <fullName evidence="1">Uncharacterized protein</fullName>
    </submittedName>
</protein>
<sequence length="76" mass="7939">MSIFTSIWLSSPSQLLLGGGRAAFGNTNAHQDLPSGLAQLQQLMNDVPQLLPLGIQSPLILTAPTPMKVDANASPS</sequence>
<organism evidence="1 2">
    <name type="scientific">Entomophthora muscae</name>
    <dbReference type="NCBI Taxonomy" id="34485"/>
    <lineage>
        <taxon>Eukaryota</taxon>
        <taxon>Fungi</taxon>
        <taxon>Fungi incertae sedis</taxon>
        <taxon>Zoopagomycota</taxon>
        <taxon>Entomophthoromycotina</taxon>
        <taxon>Entomophthoromycetes</taxon>
        <taxon>Entomophthorales</taxon>
        <taxon>Entomophthoraceae</taxon>
        <taxon>Entomophthora</taxon>
    </lineage>
</organism>
<dbReference type="EMBL" id="QTSX02000162">
    <property type="protein sequence ID" value="KAJ9088038.1"/>
    <property type="molecule type" value="Genomic_DNA"/>
</dbReference>
<evidence type="ECO:0000313" key="2">
    <source>
        <dbReference type="Proteomes" id="UP001165960"/>
    </source>
</evidence>
<gene>
    <name evidence="1" type="ORF">DSO57_1027047</name>
</gene>
<proteinExistence type="predicted"/>
<comment type="caution">
    <text evidence="1">The sequence shown here is derived from an EMBL/GenBank/DDBJ whole genome shotgun (WGS) entry which is preliminary data.</text>
</comment>
<evidence type="ECO:0000313" key="1">
    <source>
        <dbReference type="EMBL" id="KAJ9088038.1"/>
    </source>
</evidence>
<keyword evidence="2" id="KW-1185">Reference proteome</keyword>
<reference evidence="1" key="1">
    <citation type="submission" date="2022-04" db="EMBL/GenBank/DDBJ databases">
        <title>Genome of the entomopathogenic fungus Entomophthora muscae.</title>
        <authorList>
            <person name="Elya C."/>
            <person name="Lovett B.R."/>
            <person name="Lee E."/>
            <person name="Macias A.M."/>
            <person name="Hajek A.E."/>
            <person name="De Bivort B.L."/>
            <person name="Kasson M.T."/>
            <person name="De Fine Licht H.H."/>
            <person name="Stajich J.E."/>
        </authorList>
    </citation>
    <scope>NUCLEOTIDE SEQUENCE</scope>
    <source>
        <strain evidence="1">Berkeley</strain>
    </source>
</reference>
<name>A0ACC2UMI4_9FUNG</name>
<accession>A0ACC2UMI4</accession>
<dbReference type="Proteomes" id="UP001165960">
    <property type="component" value="Unassembled WGS sequence"/>
</dbReference>